<name>E4ZTX0_LEPMJ</name>
<evidence type="ECO:0000259" key="4">
    <source>
        <dbReference type="PROSITE" id="PS50280"/>
    </source>
</evidence>
<accession>E4ZTX0</accession>
<sequence length="660" mass="74261">MTDFQAVTDRFLAWFKSVGGEFRDDLSKISDLRSQDAGRGIVATRDIPAETTLFTIPRNAIINVETSDLARLLPGIFDGTLNDAEDEKAEPLDPWASLILVMLREYLHGEQSYWKPYIDILPTSFDTPIFWTQDELKELEGTVLTAEKIGKSESDEMLRTHVLPIVTQNPTAFCPKGAIPLNEEDLLALAHRIGSTIMSYAFDLDDDKEESDAEEEGWVEDRDGLTMLGMVPMADVLNANADFNAHVNHGEKLEVTSLRSDIRAGTEILNYYGPLPSSELLRRYGYVTPEHHRYDVAEVSWELVRSTLVAHLELSDGILQAVETQLGEDELEDYFVLERDSGEPSDEGRLVQPPQTCEVPTELSEQLKTILKALKKQQPELIGSAVRRDEILHAVIGEALNRKLSEYATSVEEDEELLENSSLTKRHRLAIEVRLGEKRLLHELLCGPCISVALSPEYLPLPSNASCPGLQPKQMTHEMWRAACVSQGAVRPWIDSIPIVMCAWRLPYGCSRGNPRTTSQSCLWIYALCTRPWLFVCCGMIGHGHVKPQVATQRTFVPPWTLTLEVFFKTDSPEDMPTASPQPRLFRDHIDSDRPLSSAVSRRRSTSNRLYIGLETYRACTVAHSQTCKLHWSCEQGAIISCACGVCRHRAWDDWRGTRP</sequence>
<dbReference type="InterPro" id="IPR015353">
    <property type="entry name" value="Rubisco_LSMT_subst-bd"/>
</dbReference>
<dbReference type="InParanoid" id="E4ZTX0"/>
<dbReference type="SUPFAM" id="SSF82199">
    <property type="entry name" value="SET domain"/>
    <property type="match status" value="1"/>
</dbReference>
<organism evidence="6">
    <name type="scientific">Leptosphaeria maculans (strain JN3 / isolate v23.1.3 / race Av1-4-5-6-7-8)</name>
    <name type="common">Blackleg fungus</name>
    <name type="synonym">Phoma lingam</name>
    <dbReference type="NCBI Taxonomy" id="985895"/>
    <lineage>
        <taxon>Eukaryota</taxon>
        <taxon>Fungi</taxon>
        <taxon>Dikarya</taxon>
        <taxon>Ascomycota</taxon>
        <taxon>Pezizomycotina</taxon>
        <taxon>Dothideomycetes</taxon>
        <taxon>Pleosporomycetidae</taxon>
        <taxon>Pleosporales</taxon>
        <taxon>Pleosporineae</taxon>
        <taxon>Leptosphaeriaceae</taxon>
        <taxon>Plenodomus</taxon>
        <taxon>Plenodomus lingam/Leptosphaeria maculans species complex</taxon>
    </lineage>
</organism>
<evidence type="ECO:0000313" key="5">
    <source>
        <dbReference type="EMBL" id="CBX94680.1"/>
    </source>
</evidence>
<reference evidence="6" key="1">
    <citation type="journal article" date="2011" name="Nat. Commun.">
        <title>Effector diversification within compartments of the Leptosphaeria maculans genome affected by Repeat-Induced Point mutations.</title>
        <authorList>
            <person name="Rouxel T."/>
            <person name="Grandaubert J."/>
            <person name="Hane J.K."/>
            <person name="Hoede C."/>
            <person name="van de Wouw A.P."/>
            <person name="Couloux A."/>
            <person name="Dominguez V."/>
            <person name="Anthouard V."/>
            <person name="Bally P."/>
            <person name="Bourras S."/>
            <person name="Cozijnsen A.J."/>
            <person name="Ciuffetti L.M."/>
            <person name="Degrave A."/>
            <person name="Dilmaghani A."/>
            <person name="Duret L."/>
            <person name="Fudal I."/>
            <person name="Goodwin S.B."/>
            <person name="Gout L."/>
            <person name="Glaser N."/>
            <person name="Linglin J."/>
            <person name="Kema G.H.J."/>
            <person name="Lapalu N."/>
            <person name="Lawrence C.B."/>
            <person name="May K."/>
            <person name="Meyer M."/>
            <person name="Ollivier B."/>
            <person name="Poulain J."/>
            <person name="Schoch C.L."/>
            <person name="Simon A."/>
            <person name="Spatafora J.W."/>
            <person name="Stachowiak A."/>
            <person name="Turgeon B.G."/>
            <person name="Tyler B.M."/>
            <person name="Vincent D."/>
            <person name="Weissenbach J."/>
            <person name="Amselem J."/>
            <person name="Quesneville H."/>
            <person name="Oliver R.P."/>
            <person name="Wincker P."/>
            <person name="Balesdent M.-H."/>
            <person name="Howlett B.J."/>
        </authorList>
    </citation>
    <scope>NUCLEOTIDE SEQUENCE [LARGE SCALE GENOMIC DNA]</scope>
    <source>
        <strain evidence="6">JN3 / isolate v23.1.3 / race Av1-4-5-6-7-8</strain>
    </source>
</reference>
<evidence type="ECO:0000256" key="3">
    <source>
        <dbReference type="ARBA" id="ARBA00022691"/>
    </source>
</evidence>
<dbReference type="eggNOG" id="KOG1338">
    <property type="taxonomic scope" value="Eukaryota"/>
</dbReference>
<dbReference type="GeneID" id="13291455"/>
<dbReference type="Pfam" id="PF09273">
    <property type="entry name" value="Rubis-subs-bind"/>
    <property type="match status" value="1"/>
</dbReference>
<gene>
    <name evidence="5" type="ORF">LEMA_P116830.1</name>
</gene>
<keyword evidence="2" id="KW-0808">Transferase</keyword>
<keyword evidence="6" id="KW-1185">Reference proteome</keyword>
<dbReference type="HOGENOM" id="CLU_415641_0_0_1"/>
<dbReference type="PANTHER" id="PTHR13271:SF34">
    <property type="entry name" value="N-LYSINE METHYLTRANSFERASE SETD6"/>
    <property type="match status" value="1"/>
</dbReference>
<dbReference type="PROSITE" id="PS50280">
    <property type="entry name" value="SET"/>
    <property type="match status" value="1"/>
</dbReference>
<dbReference type="InterPro" id="IPR044430">
    <property type="entry name" value="SETD6_SET"/>
</dbReference>
<dbReference type="OrthoDB" id="341421at2759"/>
<dbReference type="GO" id="GO:0032259">
    <property type="term" value="P:methylation"/>
    <property type="evidence" value="ECO:0007669"/>
    <property type="project" value="UniProtKB-KW"/>
</dbReference>
<dbReference type="GO" id="GO:0016279">
    <property type="term" value="F:protein-lysine N-methyltransferase activity"/>
    <property type="evidence" value="ECO:0007669"/>
    <property type="project" value="InterPro"/>
</dbReference>
<dbReference type="GO" id="GO:0005634">
    <property type="term" value="C:nucleus"/>
    <property type="evidence" value="ECO:0007669"/>
    <property type="project" value="TreeGrafter"/>
</dbReference>
<keyword evidence="3" id="KW-0949">S-adenosyl-L-methionine</keyword>
<evidence type="ECO:0000313" key="6">
    <source>
        <dbReference type="Proteomes" id="UP000002668"/>
    </source>
</evidence>
<evidence type="ECO:0000256" key="2">
    <source>
        <dbReference type="ARBA" id="ARBA00022679"/>
    </source>
</evidence>
<dbReference type="Pfam" id="PF00856">
    <property type="entry name" value="SET"/>
    <property type="match status" value="1"/>
</dbReference>
<dbReference type="FunCoup" id="E4ZTX0">
    <property type="interactions" value="265"/>
</dbReference>
<keyword evidence="1" id="KW-0489">Methyltransferase</keyword>
<dbReference type="PANTHER" id="PTHR13271">
    <property type="entry name" value="UNCHARACTERIZED PUTATIVE METHYLTRANSFERASE"/>
    <property type="match status" value="1"/>
</dbReference>
<proteinExistence type="predicted"/>
<evidence type="ECO:0000256" key="1">
    <source>
        <dbReference type="ARBA" id="ARBA00022603"/>
    </source>
</evidence>
<dbReference type="AlphaFoldDB" id="E4ZTX0"/>
<dbReference type="InterPro" id="IPR036464">
    <property type="entry name" value="Rubisco_LSMT_subst-bd_sf"/>
</dbReference>
<dbReference type="InterPro" id="IPR050600">
    <property type="entry name" value="SETD3_SETD6_MTase"/>
</dbReference>
<dbReference type="InterPro" id="IPR046341">
    <property type="entry name" value="SET_dom_sf"/>
</dbReference>
<feature type="domain" description="SET" evidence="4">
    <location>
        <begin position="27"/>
        <end position="273"/>
    </location>
</feature>
<dbReference type="InterPro" id="IPR001214">
    <property type="entry name" value="SET_dom"/>
</dbReference>
<dbReference type="Gene3D" id="3.90.1410.10">
    <property type="entry name" value="set domain protein methyltransferase, domain 1"/>
    <property type="match status" value="1"/>
</dbReference>
<dbReference type="CDD" id="cd19178">
    <property type="entry name" value="SET_SETD6"/>
    <property type="match status" value="1"/>
</dbReference>
<dbReference type="SUPFAM" id="SSF81822">
    <property type="entry name" value="RuBisCo LSMT C-terminal, substrate-binding domain"/>
    <property type="match status" value="1"/>
</dbReference>
<dbReference type="Gene3D" id="3.90.1420.10">
    <property type="entry name" value="Rubisco LSMT, substrate-binding domain"/>
    <property type="match status" value="1"/>
</dbReference>
<dbReference type="OMA" id="NAHVNHG"/>
<dbReference type="Proteomes" id="UP000002668">
    <property type="component" value="Genome"/>
</dbReference>
<dbReference type="EMBL" id="FP929125">
    <property type="protein sequence ID" value="CBX94680.1"/>
    <property type="molecule type" value="Genomic_DNA"/>
</dbReference>
<dbReference type="STRING" id="985895.E4ZTX0"/>
<protein>
    <recommendedName>
        <fullName evidence="4">SET domain-containing protein</fullName>
    </recommendedName>
</protein>
<dbReference type="VEuPathDB" id="FungiDB:LEMA_P116830.1"/>